<comment type="caution">
    <text evidence="1">The sequence shown here is derived from an EMBL/GenBank/DDBJ whole genome shotgun (WGS) entry which is preliminary data.</text>
</comment>
<keyword evidence="2" id="KW-1185">Reference proteome</keyword>
<organism evidence="1 2">
    <name type="scientific">Senna tora</name>
    <dbReference type="NCBI Taxonomy" id="362788"/>
    <lineage>
        <taxon>Eukaryota</taxon>
        <taxon>Viridiplantae</taxon>
        <taxon>Streptophyta</taxon>
        <taxon>Embryophyta</taxon>
        <taxon>Tracheophyta</taxon>
        <taxon>Spermatophyta</taxon>
        <taxon>Magnoliopsida</taxon>
        <taxon>eudicotyledons</taxon>
        <taxon>Gunneridae</taxon>
        <taxon>Pentapetalae</taxon>
        <taxon>rosids</taxon>
        <taxon>fabids</taxon>
        <taxon>Fabales</taxon>
        <taxon>Fabaceae</taxon>
        <taxon>Caesalpinioideae</taxon>
        <taxon>Cassia clade</taxon>
        <taxon>Senna</taxon>
    </lineage>
</organism>
<reference evidence="1" key="1">
    <citation type="submission" date="2020-09" db="EMBL/GenBank/DDBJ databases">
        <title>Genome-Enabled Discovery of Anthraquinone Biosynthesis in Senna tora.</title>
        <authorList>
            <person name="Kang S.-H."/>
            <person name="Pandey R.P."/>
            <person name="Lee C.-M."/>
            <person name="Sim J.-S."/>
            <person name="Jeong J.-T."/>
            <person name="Choi B.-S."/>
            <person name="Jung M."/>
            <person name="Ginzburg D."/>
            <person name="Zhao K."/>
            <person name="Won S.Y."/>
            <person name="Oh T.-J."/>
            <person name="Yu Y."/>
            <person name="Kim N.-H."/>
            <person name="Lee O.R."/>
            <person name="Lee T.-H."/>
            <person name="Bashyal P."/>
            <person name="Kim T.-S."/>
            <person name="Lee W.-H."/>
            <person name="Kawkins C."/>
            <person name="Kim C.-K."/>
            <person name="Kim J.S."/>
            <person name="Ahn B.O."/>
            <person name="Rhee S.Y."/>
            <person name="Sohng J.K."/>
        </authorList>
    </citation>
    <scope>NUCLEOTIDE SEQUENCE</scope>
    <source>
        <tissue evidence="1">Leaf</tissue>
    </source>
</reference>
<gene>
    <name evidence="1" type="ORF">G2W53_041345</name>
</gene>
<evidence type="ECO:0000313" key="1">
    <source>
        <dbReference type="EMBL" id="KAF7802234.1"/>
    </source>
</evidence>
<dbReference type="EMBL" id="JAAIUW010000013">
    <property type="protein sequence ID" value="KAF7802234.1"/>
    <property type="molecule type" value="Genomic_DNA"/>
</dbReference>
<protein>
    <submittedName>
        <fullName evidence="1">Uncharacterized protein</fullName>
    </submittedName>
</protein>
<name>A0A834W2T3_9FABA</name>
<accession>A0A834W2T3</accession>
<dbReference type="AlphaFoldDB" id="A0A834W2T3"/>
<dbReference type="Proteomes" id="UP000634136">
    <property type="component" value="Unassembled WGS sequence"/>
</dbReference>
<proteinExistence type="predicted"/>
<sequence>MKGWKRGSVGVTVLVKGGRRVWLWRFGVEEEEEGLGAVWLPGSVQPNMHAGRVQGCTLAACESA</sequence>
<evidence type="ECO:0000313" key="2">
    <source>
        <dbReference type="Proteomes" id="UP000634136"/>
    </source>
</evidence>